<keyword evidence="3 5" id="KW-0238">DNA-binding</keyword>
<evidence type="ECO:0000256" key="3">
    <source>
        <dbReference type="ARBA" id="ARBA00023125"/>
    </source>
</evidence>
<comment type="caution">
    <text evidence="7">The sequence shown here is derived from an EMBL/GenBank/DDBJ whole genome shotgun (WGS) entry which is preliminary data.</text>
</comment>
<dbReference type="Gene3D" id="1.10.357.10">
    <property type="entry name" value="Tetracycline Repressor, domain 2"/>
    <property type="match status" value="1"/>
</dbReference>
<evidence type="ECO:0000256" key="1">
    <source>
        <dbReference type="ARBA" id="ARBA00022491"/>
    </source>
</evidence>
<dbReference type="PRINTS" id="PR00455">
    <property type="entry name" value="HTHTETR"/>
</dbReference>
<dbReference type="PROSITE" id="PS50977">
    <property type="entry name" value="HTH_TETR_2"/>
    <property type="match status" value="1"/>
</dbReference>
<proteinExistence type="predicted"/>
<name>A0ABV3Q583_9BACL</name>
<dbReference type="PANTHER" id="PTHR30055">
    <property type="entry name" value="HTH-TYPE TRANSCRIPTIONAL REGULATOR RUTR"/>
    <property type="match status" value="1"/>
</dbReference>
<evidence type="ECO:0000259" key="6">
    <source>
        <dbReference type="PROSITE" id="PS50977"/>
    </source>
</evidence>
<evidence type="ECO:0000256" key="5">
    <source>
        <dbReference type="PROSITE-ProRule" id="PRU00335"/>
    </source>
</evidence>
<keyword evidence="1" id="KW-0678">Repressor</keyword>
<reference evidence="7 8" key="1">
    <citation type="journal article" date="1979" name="Int. J. Syst. Evol. Microbiol.">
        <title>Bacillus globisporus subsp. marinus subsp. nov.</title>
        <authorList>
            <person name="Liu H."/>
        </authorList>
    </citation>
    <scope>NUCLEOTIDE SEQUENCE [LARGE SCALE GENOMIC DNA]</scope>
    <source>
        <strain evidence="7 8">DSM 1297</strain>
    </source>
</reference>
<accession>A0ABV3Q583</accession>
<dbReference type="Pfam" id="PF00440">
    <property type="entry name" value="TetR_N"/>
    <property type="match status" value="1"/>
</dbReference>
<evidence type="ECO:0000256" key="4">
    <source>
        <dbReference type="ARBA" id="ARBA00023163"/>
    </source>
</evidence>
<dbReference type="InterPro" id="IPR036271">
    <property type="entry name" value="Tet_transcr_reg_TetR-rel_C_sf"/>
</dbReference>
<organism evidence="7 8">
    <name type="scientific">Jeotgalibacillus marinus</name>
    <dbReference type="NCBI Taxonomy" id="86667"/>
    <lineage>
        <taxon>Bacteria</taxon>
        <taxon>Bacillati</taxon>
        <taxon>Bacillota</taxon>
        <taxon>Bacilli</taxon>
        <taxon>Bacillales</taxon>
        <taxon>Caryophanaceae</taxon>
        <taxon>Jeotgalibacillus</taxon>
    </lineage>
</organism>
<evidence type="ECO:0000313" key="8">
    <source>
        <dbReference type="Proteomes" id="UP001556040"/>
    </source>
</evidence>
<dbReference type="PANTHER" id="PTHR30055:SF175">
    <property type="entry name" value="HTH-TYPE TRANSCRIPTIONAL REPRESSOR KSTR2"/>
    <property type="match status" value="1"/>
</dbReference>
<dbReference type="InterPro" id="IPR050109">
    <property type="entry name" value="HTH-type_TetR-like_transc_reg"/>
</dbReference>
<evidence type="ECO:0000313" key="7">
    <source>
        <dbReference type="EMBL" id="MEW9502296.1"/>
    </source>
</evidence>
<dbReference type="InterPro" id="IPR001647">
    <property type="entry name" value="HTH_TetR"/>
</dbReference>
<protein>
    <submittedName>
        <fullName evidence="7">TetR/AcrR family transcriptional regulator</fullName>
    </submittedName>
</protein>
<dbReference type="SUPFAM" id="SSF46689">
    <property type="entry name" value="Homeodomain-like"/>
    <property type="match status" value="1"/>
</dbReference>
<feature type="DNA-binding region" description="H-T-H motif" evidence="5">
    <location>
        <begin position="37"/>
        <end position="56"/>
    </location>
</feature>
<dbReference type="RefSeq" id="WP_367779789.1">
    <property type="nucleotide sequence ID" value="NZ_JBFMIA010000009.1"/>
</dbReference>
<dbReference type="Gene3D" id="1.10.10.60">
    <property type="entry name" value="Homeodomain-like"/>
    <property type="match status" value="1"/>
</dbReference>
<sequence>MTKKKITSRDLQAEERRRQLLQASKELFAEQGFHATPIRKINRSIGMADGLIYHYFPKGKQQILETIVEEAFTSRFETLQQLSDSITNDIPLKQTLITFLERMYEMIMSDRQSALIMFRERAHLSDDFVEKLSAMIMNRLDWMAKFLRERHEDGEIAELDFQIAAKQIVSINFMLIIRELAGINIITESHEEFVEKSVDQLVKFWSMKPV</sequence>
<keyword evidence="8" id="KW-1185">Reference proteome</keyword>
<dbReference type="SUPFAM" id="SSF48498">
    <property type="entry name" value="Tetracyclin repressor-like, C-terminal domain"/>
    <property type="match status" value="1"/>
</dbReference>
<keyword evidence="2" id="KW-0805">Transcription regulation</keyword>
<feature type="domain" description="HTH tetR-type" evidence="6">
    <location>
        <begin position="14"/>
        <end position="74"/>
    </location>
</feature>
<evidence type="ECO:0000256" key="2">
    <source>
        <dbReference type="ARBA" id="ARBA00023015"/>
    </source>
</evidence>
<dbReference type="InterPro" id="IPR009057">
    <property type="entry name" value="Homeodomain-like_sf"/>
</dbReference>
<dbReference type="EMBL" id="JBFMIA010000009">
    <property type="protein sequence ID" value="MEW9502296.1"/>
    <property type="molecule type" value="Genomic_DNA"/>
</dbReference>
<keyword evidence="4" id="KW-0804">Transcription</keyword>
<gene>
    <name evidence="7" type="ORF">AB1471_10870</name>
</gene>
<dbReference type="Proteomes" id="UP001556040">
    <property type="component" value="Unassembled WGS sequence"/>
</dbReference>